<feature type="compositionally biased region" description="Polar residues" evidence="2">
    <location>
        <begin position="12"/>
        <end position="28"/>
    </location>
</feature>
<feature type="coiled-coil region" evidence="1">
    <location>
        <begin position="1084"/>
        <end position="1357"/>
    </location>
</feature>
<accession>A0A653CI00</accession>
<feature type="coiled-coil region" evidence="1">
    <location>
        <begin position="2303"/>
        <end position="2643"/>
    </location>
</feature>
<keyword evidence="1" id="KW-0175">Coiled coil</keyword>
<gene>
    <name evidence="3" type="ORF">CALMAC_LOCUS9273</name>
</gene>
<feature type="coiled-coil region" evidence="1">
    <location>
        <begin position="780"/>
        <end position="1049"/>
    </location>
</feature>
<evidence type="ECO:0000313" key="3">
    <source>
        <dbReference type="EMBL" id="VEN47538.1"/>
    </source>
</evidence>
<dbReference type="EMBL" id="CAACVG010007891">
    <property type="protein sequence ID" value="VEN47538.1"/>
    <property type="molecule type" value="Genomic_DNA"/>
</dbReference>
<reference evidence="3 4" key="1">
    <citation type="submission" date="2019-01" db="EMBL/GenBank/DDBJ databases">
        <authorList>
            <person name="Sayadi A."/>
        </authorList>
    </citation>
    <scope>NUCLEOTIDE SEQUENCE [LARGE SCALE GENOMIC DNA]</scope>
</reference>
<feature type="coiled-coil region" evidence="1">
    <location>
        <begin position="1730"/>
        <end position="2119"/>
    </location>
</feature>
<feature type="coiled-coil region" evidence="1">
    <location>
        <begin position="2158"/>
        <end position="2273"/>
    </location>
</feature>
<feature type="coiled-coil region" evidence="1">
    <location>
        <begin position="219"/>
        <end position="414"/>
    </location>
</feature>
<dbReference type="OrthoDB" id="2441647at2759"/>
<name>A0A653CI00_CALMS</name>
<feature type="compositionally biased region" description="Polar residues" evidence="2">
    <location>
        <begin position="2757"/>
        <end position="2768"/>
    </location>
</feature>
<dbReference type="Proteomes" id="UP000410492">
    <property type="component" value="Unassembled WGS sequence"/>
</dbReference>
<feature type="coiled-coil region" evidence="1">
    <location>
        <begin position="1566"/>
        <end position="1671"/>
    </location>
</feature>
<feature type="region of interest" description="Disordered" evidence="2">
    <location>
        <begin position="1"/>
        <end position="28"/>
    </location>
</feature>
<proteinExistence type="predicted"/>
<dbReference type="PANTHER" id="PTHR23159">
    <property type="entry name" value="CENTROSOMAL PROTEIN 2"/>
    <property type="match status" value="1"/>
</dbReference>
<feature type="region of interest" description="Disordered" evidence="2">
    <location>
        <begin position="2660"/>
        <end position="2701"/>
    </location>
</feature>
<dbReference type="PANTHER" id="PTHR23159:SF31">
    <property type="entry name" value="CENTROSOME-ASSOCIATED PROTEIN CEP250 ISOFORM X1"/>
    <property type="match status" value="1"/>
</dbReference>
<feature type="region of interest" description="Disordered" evidence="2">
    <location>
        <begin position="2751"/>
        <end position="2775"/>
    </location>
</feature>
<feature type="coiled-coil region" evidence="1">
    <location>
        <begin position="475"/>
        <end position="544"/>
    </location>
</feature>
<evidence type="ECO:0000256" key="2">
    <source>
        <dbReference type="SAM" id="MobiDB-lite"/>
    </source>
</evidence>
<organism evidence="3 4">
    <name type="scientific">Callosobruchus maculatus</name>
    <name type="common">Southern cowpea weevil</name>
    <name type="synonym">Pulse bruchid</name>
    <dbReference type="NCBI Taxonomy" id="64391"/>
    <lineage>
        <taxon>Eukaryota</taxon>
        <taxon>Metazoa</taxon>
        <taxon>Ecdysozoa</taxon>
        <taxon>Arthropoda</taxon>
        <taxon>Hexapoda</taxon>
        <taxon>Insecta</taxon>
        <taxon>Pterygota</taxon>
        <taxon>Neoptera</taxon>
        <taxon>Endopterygota</taxon>
        <taxon>Coleoptera</taxon>
        <taxon>Polyphaga</taxon>
        <taxon>Cucujiformia</taxon>
        <taxon>Chrysomeloidea</taxon>
        <taxon>Chrysomelidae</taxon>
        <taxon>Bruchinae</taxon>
        <taxon>Bruchini</taxon>
        <taxon>Callosobruchus</taxon>
    </lineage>
</organism>
<evidence type="ECO:0000313" key="4">
    <source>
        <dbReference type="Proteomes" id="UP000410492"/>
    </source>
</evidence>
<dbReference type="Gene3D" id="1.20.1170.10">
    <property type="match status" value="1"/>
</dbReference>
<keyword evidence="4" id="KW-1185">Reference proteome</keyword>
<feature type="coiled-coil region" evidence="1">
    <location>
        <begin position="621"/>
        <end position="734"/>
    </location>
</feature>
<sequence length="2889" mass="333242">MWGDPEPDPGGQPSTSISRELTDLKSQNEQQQVLIAQLKEMLRKEQSNVPQEKVEEYIQTLSKVTAKKSQSRKDELGTDKTISVDSNKKINLLKQQLEENKAKLAERGKSQKGIAELVSQLQAQLMEPPQQTSTIPISVLDKPVGYSKNTSQEELYNILLKREGRISELVNKTQKQEATIMDLQENLKEKDQVIEARTKAITLMTDSLSKKGKDTLDALDDTKEQMRNMQEDFVKLEEKMKLRQKALLNDLKSKNLEITELQEHMQQFENENKSLSETMNDLRKSLDTALSDCKGYAEKNAELEKSLQEVTEELNRLKNTGSYTVTASEKADKEIAKLKKQLEESNKNMIKIKAQSKSKIKELTKNIETFKKVSDTNALIVQLQAENRKLSEKIAELEEEKGNLQLKMVESTSSMKDSECPDCKCIQEKLDSQNDELSEKDKVILLLENDILSLKEQLTSLTHLKSSQVTSEMKSVQIEEQLDLLESENVKLKENIEILNREKEELNQRIEELVSEKQDINSKLESYIQENMELIDKLEKLSAEKVSSAESIEIVEGLTQQEKLELAAYEKIIEEPHKEAEAEATPTLEMQESTEGLETTQDLNESVIQLSEESTELLERIELFNSERKEVMGKMEQLKEENNILSMKISEVENNRDILAETYEQLQNEKEKLQQDNEKLKKQVEILESASGNQENATCFDKLQSDCQRLLDENESLRHTLKELDTKIQEKDKLELIISESSSKISEMDTQLKEKISDIEHYQTIISENKNELINFSNITNDLRKQLTERENEIKDLNAIVNELNQVVSRLQSENENLGNFETMEAQIDELKNALTEQMRQAEHYAAEALRNNEVIIRLKEELKQMNDRILDAEHDIEVKAIEIDKLSCDLENKDKMIANLQQQVKEKDEKVNLVSEQMKEKYLTLQRQLDGNQGSLQKTIEDLSSKNKEQMEKMKKIAANLKKKNQAYQELEEKFMEVKEKWETEANNKETNESVLLSDIEELKKELEVKQVLLDDYQRKIKHLNEQVQSLEQHNVDLQNSLLEARSKHERISEITLKQELSTSLHEEFDPMQTGADTNKDKIKELELIIETNESDIADCKQRIEHLEEHNNRLQREREHLESRICELESSLRESDREMKEKMNLEEALSHKLEDLAVSEGDLTKKLDTLSAENESLCKKNKDQEEVINKLRIKIKKAQEKLQQLKSIQTANEEMERSNEELKKQIFSLENQLKHAHEDCEFVKKQNKADYENIENDYQSQLEELMQVKNVLSVECEKLKEFLKAAQEREQELMMEAEEYRRRLQEDGVNINSQINQLTQSLQQTTANWRAAAEEVSTLKQQLQQLQQELVIEKAKQTVQEVITSAVDKVVSINTVGTQTKQQQDVLSQAFTQENQAMPSFTWPDQQFAQVSIPCEGIPETPASPLDELKHKINELEYLLNVIQQEVAQHCSEMLKGLVNTIRTKVHIDSAVKQVGLSELESQVLTAEDIKTSGNREELQRIEFQMTGPCLGEQCQPVVEEVAQPKKAYLTYYPGVQTSGENDDGWGWGPEEGKLEEEYIQNSENAGLKEEISNLQLKLQTIQAERDNYLEEIKLLQAKSGKLVKKCKELKQKNDELLKKGKSDGDNFFDLNETIQEELKTQVTQLEKKIKELQAELDKEKHERANILKRVDVLTAANEKMVEMKEIQESEVFHWKRKYDDVEKKLREQEWSSDGFTEGHKVESKIEGTEELQKTIQELMLDNEELQSLLNEQRQLRIEAEKNKAMTSNVDVTELTEQKIQLEQLVSEKDAALSELKQAFDKSNALNEQFQAEIKELQGKLEKLKDEYIELQSSNNQCIVEMEQQNRKFKDLEIVNAQLQNEIASSSNVSEVAMEYAQELEKINARLWQVEQEKNSLERELESYRQSSNDIVALNSKLLELENTKTTLEKEIDNAKDALNREIEGYKQSYSEQIETLSSKLFQLENDKSRLEGELDRFRQSGNEVEKLNSKLLEMETEKGELQKELESCRLKNAEIEQLLAEVNLKYDGSDKRITMLERELEEERLRLAEMKFDYETKFVSPVPVTQQDTADLSNALEESRYQVMALEKEVDQLKAVLEQSQKEVEELRKGMDEQLARAVEDLEKKWQEQVDERGNAVAESWKYHLSIVEAEFAGVQNKLKSEIDELEAKCNALVNENNELRKNVDAEIRNEVDRVSALQQQISDRQLKIKELQEEIERLRHLETDIEVVKRQLSEKDCEIANLKTVVATTQQQFEEQREIVEEIVKVLETNTPWPLACEKQVIKEELQRQLLTTHDKDQQIIQLNEQITRLQSELDTSQKDSAEIINLHSTIAALQAQLESNKQEKELQIHQLNEQISQMQAQLVTLQNGNAEIFTLQSTITALQAQLESSKRELVGVQNEKLTASQMVQDYEAKLMDYKMQNDLLEKALDEKNLEIESFANRFKEAETLKNDNNREVEDLTNIISQLKQDAAVLQQSLSDCQQQLFDLTQTHSNNVNELETVNAQLNYSQQNVQILENEVTSLREQLENTEKEYAASLEASRQNYLKDLETYYEEILANKDQEIQSLQSQFAAYTSNIQDMQKKLETVEKEKKDLILSIDELETGFAQQTTALEEKDSHMREMNKIIEDQVMRIEDMKNELYQKSSDYDSLIAGIEVDNKPVVEQPRNTEADMPDPTSHHGAQSSATAPAPEEDLSEPVSRAELDLALYMLHQRDVRCEELTVELTQLLEERDTLQLRLSNAIREKEELRQKATGESSSMTEAIPSTSSQKSEMSKSSAIFLAASGTELASDPLDESDRQTLATKLSELKSVGYKKDKTFVDEQAARRMQQLSIMQQHFQEAAKLPPEAAAKLVDASYTLSRDVQSPSKVLLNWLWGRSTPKVNDT</sequence>
<feature type="coiled-coil region" evidence="1">
    <location>
        <begin position="166"/>
        <end position="193"/>
    </location>
</feature>
<evidence type="ECO:0000256" key="1">
    <source>
        <dbReference type="SAM" id="Coils"/>
    </source>
</evidence>
<protein>
    <submittedName>
        <fullName evidence="3">Uncharacterized protein</fullName>
    </submittedName>
</protein>